<feature type="compositionally biased region" description="Gly residues" evidence="1">
    <location>
        <begin position="74"/>
        <end position="84"/>
    </location>
</feature>
<evidence type="ECO:0000313" key="3">
    <source>
        <dbReference type="Proteomes" id="UP000327013"/>
    </source>
</evidence>
<accession>A0A5N6KR16</accession>
<organism evidence="2 3">
    <name type="scientific">Carpinus fangiana</name>
    <dbReference type="NCBI Taxonomy" id="176857"/>
    <lineage>
        <taxon>Eukaryota</taxon>
        <taxon>Viridiplantae</taxon>
        <taxon>Streptophyta</taxon>
        <taxon>Embryophyta</taxon>
        <taxon>Tracheophyta</taxon>
        <taxon>Spermatophyta</taxon>
        <taxon>Magnoliopsida</taxon>
        <taxon>eudicotyledons</taxon>
        <taxon>Gunneridae</taxon>
        <taxon>Pentapetalae</taxon>
        <taxon>rosids</taxon>
        <taxon>fabids</taxon>
        <taxon>Fagales</taxon>
        <taxon>Betulaceae</taxon>
        <taxon>Carpinus</taxon>
    </lineage>
</organism>
<dbReference type="AlphaFoldDB" id="A0A5N6KR16"/>
<name>A0A5N6KR16_9ROSI</name>
<evidence type="ECO:0000313" key="2">
    <source>
        <dbReference type="EMBL" id="KAB8339092.1"/>
    </source>
</evidence>
<keyword evidence="3" id="KW-1185">Reference proteome</keyword>
<evidence type="ECO:0000256" key="1">
    <source>
        <dbReference type="SAM" id="MobiDB-lite"/>
    </source>
</evidence>
<dbReference type="Proteomes" id="UP000327013">
    <property type="component" value="Unassembled WGS sequence"/>
</dbReference>
<feature type="region of interest" description="Disordered" evidence="1">
    <location>
        <begin position="1"/>
        <end position="91"/>
    </location>
</feature>
<feature type="compositionally biased region" description="Basic and acidic residues" evidence="1">
    <location>
        <begin position="20"/>
        <end position="40"/>
    </location>
</feature>
<sequence length="101" mass="9770">MGKVDDEDVQREGGVVAGGERGDGGGDGLERCRGIQDHAGPDGGGMAVGLEAQGGNDAEAATGAAERPQEVWVGRGGGPEGPAGGKDDMGVEEVGAIGAQA</sequence>
<gene>
    <name evidence="2" type="ORF">FH972_022028</name>
</gene>
<dbReference type="EMBL" id="VIBQ01000010">
    <property type="protein sequence ID" value="KAB8339092.1"/>
    <property type="molecule type" value="Genomic_DNA"/>
</dbReference>
<proteinExistence type="predicted"/>
<comment type="caution">
    <text evidence="2">The sequence shown here is derived from an EMBL/GenBank/DDBJ whole genome shotgun (WGS) entry which is preliminary data.</text>
</comment>
<reference evidence="2 3" key="1">
    <citation type="submission" date="2019-06" db="EMBL/GenBank/DDBJ databases">
        <title>A chromosomal-level reference genome of Carpinus fangiana (Coryloideae, Betulaceae).</title>
        <authorList>
            <person name="Yang X."/>
            <person name="Wang Z."/>
            <person name="Zhang L."/>
            <person name="Hao G."/>
            <person name="Liu J."/>
            <person name="Yang Y."/>
        </authorList>
    </citation>
    <scope>NUCLEOTIDE SEQUENCE [LARGE SCALE GENOMIC DNA]</scope>
    <source>
        <strain evidence="2">Cfa_2016G</strain>
        <tissue evidence="2">Leaf</tissue>
    </source>
</reference>
<protein>
    <submittedName>
        <fullName evidence="2">Uncharacterized protein</fullName>
    </submittedName>
</protein>